<sequence length="195" mass="21197">MSGVVLVVFVICVVCAAWMRSSIQRLRRLASSVDSALALVHVELDRRYEYVPALVLAASETVGSDLVAPVSGARSLAMRVREEDLDLRRQAGAEKALSEALHAVLESGRRYPQLAHDWAFVHPAHEIEVTEQRLTGAIRVYNEQARSLNRAIRTFPGTVVAHRLDIGSAQLFEATVLAVPSSDTLADDDVADAAA</sequence>
<dbReference type="InterPro" id="IPR023353">
    <property type="entry name" value="LemA-like_dom_sf"/>
</dbReference>
<dbReference type="Pfam" id="PF04011">
    <property type="entry name" value="LemA"/>
    <property type="match status" value="1"/>
</dbReference>
<dbReference type="OrthoDB" id="4467773at2"/>
<dbReference type="GO" id="GO:0016020">
    <property type="term" value="C:membrane"/>
    <property type="evidence" value="ECO:0007669"/>
    <property type="project" value="UniProtKB-SubCell"/>
</dbReference>
<comment type="similarity">
    <text evidence="2">Belongs to the LemA family.</text>
</comment>
<gene>
    <name evidence="6" type="ORF">EGT67_06955</name>
</gene>
<evidence type="ECO:0000256" key="3">
    <source>
        <dbReference type="ARBA" id="ARBA00022692"/>
    </source>
</evidence>
<accession>A0A3S3AJT6</accession>
<evidence type="ECO:0000256" key="2">
    <source>
        <dbReference type="ARBA" id="ARBA00008854"/>
    </source>
</evidence>
<keyword evidence="3" id="KW-0812">Transmembrane</keyword>
<proteinExistence type="inferred from homology"/>
<evidence type="ECO:0000256" key="4">
    <source>
        <dbReference type="ARBA" id="ARBA00022989"/>
    </source>
</evidence>
<dbReference type="Gene3D" id="1.20.1440.20">
    <property type="entry name" value="LemA-like domain"/>
    <property type="match status" value="1"/>
</dbReference>
<evidence type="ECO:0000313" key="6">
    <source>
        <dbReference type="EMBL" id="RVW09970.1"/>
    </source>
</evidence>
<dbReference type="AlphaFoldDB" id="A0A3S3AJT6"/>
<name>A0A3S3AJT6_9NOCA</name>
<evidence type="ECO:0000313" key="7">
    <source>
        <dbReference type="Proteomes" id="UP000286208"/>
    </source>
</evidence>
<organism evidence="6 7">
    <name type="scientific">Prescottella agglutinans</name>
    <dbReference type="NCBI Taxonomy" id="1644129"/>
    <lineage>
        <taxon>Bacteria</taxon>
        <taxon>Bacillati</taxon>
        <taxon>Actinomycetota</taxon>
        <taxon>Actinomycetes</taxon>
        <taxon>Mycobacteriales</taxon>
        <taxon>Nocardiaceae</taxon>
        <taxon>Prescottella</taxon>
    </lineage>
</organism>
<evidence type="ECO:0000256" key="1">
    <source>
        <dbReference type="ARBA" id="ARBA00004167"/>
    </source>
</evidence>
<evidence type="ECO:0000256" key="5">
    <source>
        <dbReference type="ARBA" id="ARBA00023136"/>
    </source>
</evidence>
<keyword evidence="5" id="KW-0472">Membrane</keyword>
<dbReference type="Proteomes" id="UP000286208">
    <property type="component" value="Unassembled WGS sequence"/>
</dbReference>
<protein>
    <submittedName>
        <fullName evidence="6">LemA family protein</fullName>
    </submittedName>
</protein>
<comment type="subcellular location">
    <subcellularLocation>
        <location evidence="1">Membrane</location>
        <topology evidence="1">Single-pass membrane protein</topology>
    </subcellularLocation>
</comment>
<dbReference type="PANTHER" id="PTHR34478">
    <property type="entry name" value="PROTEIN LEMA"/>
    <property type="match status" value="1"/>
</dbReference>
<keyword evidence="4" id="KW-1133">Transmembrane helix</keyword>
<dbReference type="PANTHER" id="PTHR34478:SF2">
    <property type="entry name" value="MEMBRANE PROTEIN"/>
    <property type="match status" value="1"/>
</dbReference>
<dbReference type="InterPro" id="IPR007156">
    <property type="entry name" value="MamQ_LemA"/>
</dbReference>
<reference evidence="6 7" key="1">
    <citation type="submission" date="2018-11" db="EMBL/GenBank/DDBJ databases">
        <title>Rhodococcus spongicola sp. nov. and Rhodococcus xishaensis sp. nov. from marine sponges.</title>
        <authorList>
            <person name="Li L."/>
            <person name="Lin H.W."/>
        </authorList>
    </citation>
    <scope>NUCLEOTIDE SEQUENCE [LARGE SCALE GENOMIC DNA]</scope>
    <source>
        <strain evidence="6 7">CCTCC AB2014297</strain>
    </source>
</reference>
<comment type="caution">
    <text evidence="6">The sequence shown here is derived from an EMBL/GenBank/DDBJ whole genome shotgun (WGS) entry which is preliminary data.</text>
</comment>
<keyword evidence="7" id="KW-1185">Reference proteome</keyword>
<dbReference type="EMBL" id="RKLP01000003">
    <property type="protein sequence ID" value="RVW09970.1"/>
    <property type="molecule type" value="Genomic_DNA"/>
</dbReference>
<dbReference type="SUPFAM" id="SSF140478">
    <property type="entry name" value="LemA-like"/>
    <property type="match status" value="1"/>
</dbReference>